<evidence type="ECO:0000313" key="2">
    <source>
        <dbReference type="EMBL" id="KAJ1205732.1"/>
    </source>
</evidence>
<dbReference type="EMBL" id="JANPWB010000002">
    <property type="protein sequence ID" value="KAJ1205732.1"/>
    <property type="molecule type" value="Genomic_DNA"/>
</dbReference>
<gene>
    <name evidence="2" type="ORF">NDU88_001159</name>
</gene>
<keyword evidence="3" id="KW-1185">Reference proteome</keyword>
<evidence type="ECO:0000313" key="3">
    <source>
        <dbReference type="Proteomes" id="UP001066276"/>
    </source>
</evidence>
<organism evidence="2 3">
    <name type="scientific">Pleurodeles waltl</name>
    <name type="common">Iberian ribbed newt</name>
    <dbReference type="NCBI Taxonomy" id="8319"/>
    <lineage>
        <taxon>Eukaryota</taxon>
        <taxon>Metazoa</taxon>
        <taxon>Chordata</taxon>
        <taxon>Craniata</taxon>
        <taxon>Vertebrata</taxon>
        <taxon>Euteleostomi</taxon>
        <taxon>Amphibia</taxon>
        <taxon>Batrachia</taxon>
        <taxon>Caudata</taxon>
        <taxon>Salamandroidea</taxon>
        <taxon>Salamandridae</taxon>
        <taxon>Pleurodelinae</taxon>
        <taxon>Pleurodeles</taxon>
    </lineage>
</organism>
<comment type="caution">
    <text evidence="2">The sequence shown here is derived from an EMBL/GenBank/DDBJ whole genome shotgun (WGS) entry which is preliminary data.</text>
</comment>
<dbReference type="Proteomes" id="UP001066276">
    <property type="component" value="Chromosome 1_2"/>
</dbReference>
<feature type="compositionally biased region" description="Basic and acidic residues" evidence="1">
    <location>
        <begin position="65"/>
        <end position="102"/>
    </location>
</feature>
<sequence>MWRGDFHGVADFSGAAAARAPEHPATDSGGLQTAQYPGGTAGAGQENTPLGNPDIRIPVVQNPAERPRRGEDDAGSEEKTEREDAETGERRSNGPHEEHSRPEQLILGENLDGGQGSPETQTPPRPRRGMAPAELRLTLPFSFPGFPDDAIPPRDLRRDSRRPEREKRKEKIITLRERKRDSWTDRDDL</sequence>
<dbReference type="AlphaFoldDB" id="A0AAV7VW40"/>
<reference evidence="2" key="1">
    <citation type="journal article" date="2022" name="bioRxiv">
        <title>Sequencing and chromosome-scale assembly of the giantPleurodeles waltlgenome.</title>
        <authorList>
            <person name="Brown T."/>
            <person name="Elewa A."/>
            <person name="Iarovenko S."/>
            <person name="Subramanian E."/>
            <person name="Araus A.J."/>
            <person name="Petzold A."/>
            <person name="Susuki M."/>
            <person name="Suzuki K.-i.T."/>
            <person name="Hayashi T."/>
            <person name="Toyoda A."/>
            <person name="Oliveira C."/>
            <person name="Osipova E."/>
            <person name="Leigh N.D."/>
            <person name="Simon A."/>
            <person name="Yun M.H."/>
        </authorList>
    </citation>
    <scope>NUCLEOTIDE SEQUENCE</scope>
    <source>
        <strain evidence="2">20211129_DDA</strain>
        <tissue evidence="2">Liver</tissue>
    </source>
</reference>
<proteinExistence type="predicted"/>
<accession>A0AAV7VW40</accession>
<feature type="compositionally biased region" description="Basic and acidic residues" evidence="1">
    <location>
        <begin position="151"/>
        <end position="189"/>
    </location>
</feature>
<feature type="region of interest" description="Disordered" evidence="1">
    <location>
        <begin position="15"/>
        <end position="189"/>
    </location>
</feature>
<protein>
    <submittedName>
        <fullName evidence="2">Uncharacterized protein</fullName>
    </submittedName>
</protein>
<name>A0AAV7VW40_PLEWA</name>
<evidence type="ECO:0000256" key="1">
    <source>
        <dbReference type="SAM" id="MobiDB-lite"/>
    </source>
</evidence>